<evidence type="ECO:0000313" key="5">
    <source>
        <dbReference type="Proteomes" id="UP000619788"/>
    </source>
</evidence>
<dbReference type="InterPro" id="IPR001509">
    <property type="entry name" value="Epimerase_deHydtase"/>
</dbReference>
<gene>
    <name evidence="4" type="ORF">Psi01_35630</name>
</gene>
<dbReference type="Proteomes" id="UP000619788">
    <property type="component" value="Unassembled WGS sequence"/>
</dbReference>
<organism evidence="4 5">
    <name type="scientific">Planobispora siamensis</name>
    <dbReference type="NCBI Taxonomy" id="936338"/>
    <lineage>
        <taxon>Bacteria</taxon>
        <taxon>Bacillati</taxon>
        <taxon>Actinomycetota</taxon>
        <taxon>Actinomycetes</taxon>
        <taxon>Streptosporangiales</taxon>
        <taxon>Streptosporangiaceae</taxon>
        <taxon>Planobispora</taxon>
    </lineage>
</organism>
<name>A0A8J3SEV0_9ACTN</name>
<feature type="domain" description="NAD-dependent epimerase/dehydratase" evidence="3">
    <location>
        <begin position="9"/>
        <end position="241"/>
    </location>
</feature>
<feature type="region of interest" description="Disordered" evidence="2">
    <location>
        <begin position="321"/>
        <end position="349"/>
    </location>
</feature>
<proteinExistence type="inferred from homology"/>
<keyword evidence="5" id="KW-1185">Reference proteome</keyword>
<dbReference type="AlphaFoldDB" id="A0A8J3SEV0"/>
<dbReference type="SUPFAM" id="SSF51735">
    <property type="entry name" value="NAD(P)-binding Rossmann-fold domains"/>
    <property type="match status" value="1"/>
</dbReference>
<sequence length="349" mass="39091">MHRLRDRAVLVAGGAGFVGSALVRELAGHGAFVVSYDNYLHGRPENLSGISGVVCVRGDTRDTESLTGILADHSVEYVFCCAGDTFVPTCYRLPGRFAEINIQGTLSVLRAAREVNVRRLLYLSSTEVYGECRMPRVDESAPLNPVNTYAVTKMAADRLCHTFALEHGLPVVIARLFNCYGPRESHPYVIPEIVSQLSRGPRVRLGNTRARRDLTYVHDTARALVRLMESAAADGEVVNVGSDTEYEVEWLTRLLARIMRVEDLVIEVDERRYRRRDIDRFRCDNRLLRRLTGWTPRVGVEEGMRRTVEWFEANGGRWSWEEPGREETGYGETAADARELAGVAGTGTD</sequence>
<comment type="caution">
    <text evidence="4">The sequence shown here is derived from an EMBL/GenBank/DDBJ whole genome shotgun (WGS) entry which is preliminary data.</text>
</comment>
<dbReference type="Pfam" id="PF01370">
    <property type="entry name" value="Epimerase"/>
    <property type="match status" value="1"/>
</dbReference>
<evidence type="ECO:0000313" key="4">
    <source>
        <dbReference type="EMBL" id="GIH92933.1"/>
    </source>
</evidence>
<evidence type="ECO:0000259" key="3">
    <source>
        <dbReference type="Pfam" id="PF01370"/>
    </source>
</evidence>
<accession>A0A8J3SEV0</accession>
<dbReference type="RefSeq" id="WP_204065134.1">
    <property type="nucleotide sequence ID" value="NZ_BOOJ01000030.1"/>
</dbReference>
<dbReference type="EMBL" id="BOOJ01000030">
    <property type="protein sequence ID" value="GIH92933.1"/>
    <property type="molecule type" value="Genomic_DNA"/>
</dbReference>
<evidence type="ECO:0000256" key="1">
    <source>
        <dbReference type="ARBA" id="ARBA00007637"/>
    </source>
</evidence>
<comment type="similarity">
    <text evidence="1">Belongs to the NAD(P)-dependent epimerase/dehydratase family.</text>
</comment>
<dbReference type="InterPro" id="IPR036291">
    <property type="entry name" value="NAD(P)-bd_dom_sf"/>
</dbReference>
<dbReference type="Gene3D" id="3.40.50.720">
    <property type="entry name" value="NAD(P)-binding Rossmann-like Domain"/>
    <property type="match status" value="1"/>
</dbReference>
<protein>
    <submittedName>
        <fullName evidence="4">UDP-glucose 4-epimerase</fullName>
    </submittedName>
</protein>
<reference evidence="4 5" key="1">
    <citation type="submission" date="2021-01" db="EMBL/GenBank/DDBJ databases">
        <title>Whole genome shotgun sequence of Planobispora siamensis NBRC 107568.</title>
        <authorList>
            <person name="Komaki H."/>
            <person name="Tamura T."/>
        </authorList>
    </citation>
    <scope>NUCLEOTIDE SEQUENCE [LARGE SCALE GENOMIC DNA]</scope>
    <source>
        <strain evidence="4 5">NBRC 107568</strain>
    </source>
</reference>
<evidence type="ECO:0000256" key="2">
    <source>
        <dbReference type="SAM" id="MobiDB-lite"/>
    </source>
</evidence>
<dbReference type="PANTHER" id="PTHR43000">
    <property type="entry name" value="DTDP-D-GLUCOSE 4,6-DEHYDRATASE-RELATED"/>
    <property type="match status" value="1"/>
</dbReference>